<gene>
    <name evidence="3" type="ORF">ODALV1_LOCUS22430</name>
</gene>
<feature type="region of interest" description="Disordered" evidence="2">
    <location>
        <begin position="1"/>
        <end position="72"/>
    </location>
</feature>
<evidence type="ECO:0000256" key="2">
    <source>
        <dbReference type="SAM" id="MobiDB-lite"/>
    </source>
</evidence>
<feature type="coiled-coil region" evidence="1">
    <location>
        <begin position="390"/>
        <end position="459"/>
    </location>
</feature>
<feature type="compositionally biased region" description="Basic residues" evidence="2">
    <location>
        <begin position="1"/>
        <end position="11"/>
    </location>
</feature>
<comment type="caution">
    <text evidence="3">The sequence shown here is derived from an EMBL/GenBank/DDBJ whole genome shotgun (WGS) entry which is preliminary data.</text>
</comment>
<evidence type="ECO:0000313" key="3">
    <source>
        <dbReference type="EMBL" id="CAL8128658.1"/>
    </source>
</evidence>
<accession>A0ABP1RI24</accession>
<feature type="coiled-coil region" evidence="1">
    <location>
        <begin position="312"/>
        <end position="366"/>
    </location>
</feature>
<dbReference type="EMBL" id="CAXLJM020000075">
    <property type="protein sequence ID" value="CAL8128658.1"/>
    <property type="molecule type" value="Genomic_DNA"/>
</dbReference>
<organism evidence="3 4">
    <name type="scientific">Orchesella dallaii</name>
    <dbReference type="NCBI Taxonomy" id="48710"/>
    <lineage>
        <taxon>Eukaryota</taxon>
        <taxon>Metazoa</taxon>
        <taxon>Ecdysozoa</taxon>
        <taxon>Arthropoda</taxon>
        <taxon>Hexapoda</taxon>
        <taxon>Collembola</taxon>
        <taxon>Entomobryomorpha</taxon>
        <taxon>Entomobryoidea</taxon>
        <taxon>Orchesellidae</taxon>
        <taxon>Orchesellinae</taxon>
        <taxon>Orchesella</taxon>
    </lineage>
</organism>
<name>A0ABP1RI24_9HEXA</name>
<keyword evidence="1" id="KW-0175">Coiled coil</keyword>
<protein>
    <submittedName>
        <fullName evidence="3">Uncharacterized protein</fullName>
    </submittedName>
</protein>
<reference evidence="3 4" key="1">
    <citation type="submission" date="2024-08" db="EMBL/GenBank/DDBJ databases">
        <authorList>
            <person name="Cucini C."/>
            <person name="Frati F."/>
        </authorList>
    </citation>
    <scope>NUCLEOTIDE SEQUENCE [LARGE SCALE GENOMIC DNA]</scope>
</reference>
<feature type="compositionally biased region" description="Polar residues" evidence="2">
    <location>
        <begin position="55"/>
        <end position="72"/>
    </location>
</feature>
<feature type="compositionally biased region" description="Low complexity" evidence="2">
    <location>
        <begin position="40"/>
        <end position="54"/>
    </location>
</feature>
<evidence type="ECO:0000256" key="1">
    <source>
        <dbReference type="SAM" id="Coils"/>
    </source>
</evidence>
<feature type="coiled-coil region" evidence="1">
    <location>
        <begin position="544"/>
        <end position="603"/>
    </location>
</feature>
<feature type="compositionally biased region" description="Polar residues" evidence="2">
    <location>
        <begin position="16"/>
        <end position="25"/>
    </location>
</feature>
<proteinExistence type="predicted"/>
<feature type="region of interest" description="Disordered" evidence="2">
    <location>
        <begin position="678"/>
        <end position="701"/>
    </location>
</feature>
<keyword evidence="4" id="KW-1185">Reference proteome</keyword>
<feature type="coiled-coil region" evidence="1">
    <location>
        <begin position="151"/>
        <end position="285"/>
    </location>
</feature>
<sequence>MDHHIHPHSRFRSALPTHQAQSTLTPPNPDNRHNFHPTLSQSNQQPSPASNNSNCATISPQTSPSTYPTLGQQTIPLETVGPQQPISMASIPNSNPTHGRAHEWMVRNLHEITHRYRYLEAFLQSKDAEINRLQGNEAYFRQQLSFSHQKYKNQEQNNEKLRGKVQEVNQRNEELVNDVEQQKKRASELGSQNGKLFMESLVLEQEIVDLRNQLKQQRQIQQQYGPDEHIERVTKLEAIIVEEQEKVKCLEEKLSSAESRNNIQVKEVQDKLNKADAQILLLNDELKYSSANIETFLAENQNLLQKIGSFECERKQQALEKEELKAKNEEEISTLQEKLRQNKVELQKKDEDFRKLLTEFEELKQESKCNPLQHQLESESGSVRQAKIITLQLNNQIEVLNKRLDEQKAKSARKSKFIAALKNLIGQNENNLKEASNSAKELKMQVDSLKLDKDHLSGQLSGRIEEIKRLKLELHSAVNQHEYDEEKLHKCIENLNNLNQQFEKELGEKSKKTKGLEEYVKELENSKDEHAKFISIKVKTEKSLVKLNRRREKKLENLKVQEQSDKILISNLNETLLEKENEVKRLQERISEVDESLEKYKKESIENRRFSENILSEKTERSVVSYKESIKWLRRKLEGNSVRQIDRCQELERIGTQTERPAETFRENFRVEGEVTCLSDEEEKSYESPAKKARRSGSVNE</sequence>
<dbReference type="Proteomes" id="UP001642540">
    <property type="component" value="Unassembled WGS sequence"/>
</dbReference>
<evidence type="ECO:0000313" key="4">
    <source>
        <dbReference type="Proteomes" id="UP001642540"/>
    </source>
</evidence>
<feature type="coiled-coil region" evidence="1">
    <location>
        <begin position="485"/>
        <end position="512"/>
    </location>
</feature>